<evidence type="ECO:0000313" key="4">
    <source>
        <dbReference type="Proteomes" id="UP001215151"/>
    </source>
</evidence>
<organism evidence="3 4">
    <name type="scientific">Trametes cubensis</name>
    <dbReference type="NCBI Taxonomy" id="1111947"/>
    <lineage>
        <taxon>Eukaryota</taxon>
        <taxon>Fungi</taxon>
        <taxon>Dikarya</taxon>
        <taxon>Basidiomycota</taxon>
        <taxon>Agaricomycotina</taxon>
        <taxon>Agaricomycetes</taxon>
        <taxon>Polyporales</taxon>
        <taxon>Polyporaceae</taxon>
        <taxon>Trametes</taxon>
    </lineage>
</organism>
<dbReference type="Pfam" id="PF09792">
    <property type="entry name" value="But2"/>
    <property type="match status" value="1"/>
</dbReference>
<dbReference type="EMBL" id="JAPEVG010000353">
    <property type="protein sequence ID" value="KAJ8464098.1"/>
    <property type="molecule type" value="Genomic_DNA"/>
</dbReference>
<feature type="transmembrane region" description="Helical" evidence="1">
    <location>
        <begin position="52"/>
        <end position="74"/>
    </location>
</feature>
<dbReference type="AlphaFoldDB" id="A0AAD7X9G2"/>
<keyword evidence="1" id="KW-1133">Transmembrane helix</keyword>
<reference evidence="3" key="1">
    <citation type="submission" date="2022-11" db="EMBL/GenBank/DDBJ databases">
        <title>Genome Sequence of Cubamyces cubensis.</title>
        <authorList>
            <person name="Buettner E."/>
        </authorList>
    </citation>
    <scope>NUCLEOTIDE SEQUENCE</scope>
    <source>
        <strain evidence="3">MPL-01</strain>
    </source>
</reference>
<protein>
    <recommendedName>
        <fullName evidence="2">Ubiquitin 3 binding protein But2 C-terminal domain-containing protein</fullName>
    </recommendedName>
</protein>
<name>A0AAD7X9G2_9APHY</name>
<keyword evidence="1" id="KW-0472">Membrane</keyword>
<accession>A0AAD7X9G2</accession>
<dbReference type="InterPro" id="IPR018620">
    <property type="entry name" value="Ubiquitin3-bd_protein_But2_C"/>
</dbReference>
<gene>
    <name evidence="3" type="ORF">ONZ51_g9829</name>
</gene>
<proteinExistence type="predicted"/>
<evidence type="ECO:0000256" key="1">
    <source>
        <dbReference type="SAM" id="Phobius"/>
    </source>
</evidence>
<keyword evidence="1" id="KW-0812">Transmembrane</keyword>
<comment type="caution">
    <text evidence="3">The sequence shown here is derived from an EMBL/GenBank/DDBJ whole genome shotgun (WGS) entry which is preliminary data.</text>
</comment>
<dbReference type="Proteomes" id="UP001215151">
    <property type="component" value="Unassembled WGS sequence"/>
</dbReference>
<keyword evidence="4" id="KW-1185">Reference proteome</keyword>
<sequence length="294" mass="33114">MAPRHAYEEDALLLNDRESFELEGSSDLLNDHSAESRFREPAWKQPTHHRPYLSWMLSLLVIVALADLATLFYMSRIITSVYAEVGTDGLEFASPYHGLAELYSSGTINASHIDPILNTPRVVAQVFSDRPKELAPVGEHDLFNKVFGTLSPHEKHLHVSHNTRTIAQFRVIDFGMEQCSLVIRLPGDGDRIESKEPFLFNPLSVLDVYQLDAPKPLDVRTLSYSTRPPTKRKLATVSPRAGEETSVLPTTFPCPWSTLHTFEIACSEGSDCLLDVWSSQNTTWGVYMYQHQTV</sequence>
<evidence type="ECO:0000313" key="3">
    <source>
        <dbReference type="EMBL" id="KAJ8464098.1"/>
    </source>
</evidence>
<feature type="domain" description="Ubiquitin 3 binding protein But2 C-terminal" evidence="2">
    <location>
        <begin position="158"/>
        <end position="267"/>
    </location>
</feature>
<evidence type="ECO:0000259" key="2">
    <source>
        <dbReference type="Pfam" id="PF09792"/>
    </source>
</evidence>